<reference evidence="2 3" key="1">
    <citation type="submission" date="2019-03" db="EMBL/GenBank/DDBJ databases">
        <title>Genomic Encyclopedia of Archaeal and Bacterial Type Strains, Phase II (KMG-II): from individual species to whole genera.</title>
        <authorList>
            <person name="Goeker M."/>
        </authorList>
    </citation>
    <scope>NUCLEOTIDE SEQUENCE [LARGE SCALE GENOMIC DNA]</scope>
    <source>
        <strain evidence="2 3">DSM 45499</strain>
    </source>
</reference>
<dbReference type="Proteomes" id="UP000294927">
    <property type="component" value="Unassembled WGS sequence"/>
</dbReference>
<dbReference type="Gene3D" id="2.40.50.230">
    <property type="entry name" value="Gp5 N-terminal domain"/>
    <property type="match status" value="1"/>
</dbReference>
<evidence type="ECO:0000259" key="1">
    <source>
        <dbReference type="Pfam" id="PF04717"/>
    </source>
</evidence>
<comment type="caution">
    <text evidence="2">The sequence shown here is derived from an EMBL/GenBank/DDBJ whole genome shotgun (WGS) entry which is preliminary data.</text>
</comment>
<accession>A0A4R7VHX1</accession>
<name>A0A4R7VHX1_9PSEU</name>
<keyword evidence="3" id="KW-1185">Reference proteome</keyword>
<feature type="domain" description="Gp5/Type VI secretion system Vgr protein OB-fold" evidence="1">
    <location>
        <begin position="8"/>
        <end position="82"/>
    </location>
</feature>
<dbReference type="RefSeq" id="WP_133904811.1">
    <property type="nucleotide sequence ID" value="NZ_SOCP01000008.1"/>
</dbReference>
<sequence>MRTFFGKYRGTVTGNVDPLRLGRVQVSCPAVLRDGRMSWALPCVPYAGPGVGLVAVPPVGAAIWVEFEAGNPDVPIWSGCFWSTGQLPKSAGLPTTKVFRTDGVQIVADDLPGSGGLTIEVSPPVVSTRLRIALSAQGISLTAGTSSVALTPTSVSLNNGALEVT</sequence>
<proteinExistence type="predicted"/>
<dbReference type="OrthoDB" id="9762420at2"/>
<dbReference type="InterPro" id="IPR037026">
    <property type="entry name" value="Vgr_OB-fold_dom_sf"/>
</dbReference>
<dbReference type="SUPFAM" id="SSF69255">
    <property type="entry name" value="gp5 N-terminal domain-like"/>
    <property type="match status" value="1"/>
</dbReference>
<protein>
    <recommendedName>
        <fullName evidence="1">Gp5/Type VI secretion system Vgr protein OB-fold domain-containing protein</fullName>
    </recommendedName>
</protein>
<dbReference type="Pfam" id="PF04717">
    <property type="entry name" value="Phage_base_V"/>
    <property type="match status" value="1"/>
</dbReference>
<dbReference type="EMBL" id="SOCP01000008">
    <property type="protein sequence ID" value="TDV48765.1"/>
    <property type="molecule type" value="Genomic_DNA"/>
</dbReference>
<dbReference type="AlphaFoldDB" id="A0A4R7VHX1"/>
<organism evidence="2 3">
    <name type="scientific">Actinophytocola oryzae</name>
    <dbReference type="NCBI Taxonomy" id="502181"/>
    <lineage>
        <taxon>Bacteria</taxon>
        <taxon>Bacillati</taxon>
        <taxon>Actinomycetota</taxon>
        <taxon>Actinomycetes</taxon>
        <taxon>Pseudonocardiales</taxon>
        <taxon>Pseudonocardiaceae</taxon>
    </lineage>
</organism>
<gene>
    <name evidence="2" type="ORF">CLV71_108125</name>
</gene>
<evidence type="ECO:0000313" key="2">
    <source>
        <dbReference type="EMBL" id="TDV48765.1"/>
    </source>
</evidence>
<evidence type="ECO:0000313" key="3">
    <source>
        <dbReference type="Proteomes" id="UP000294927"/>
    </source>
</evidence>
<dbReference type="InterPro" id="IPR006531">
    <property type="entry name" value="Gp5/Vgr_OB"/>
</dbReference>